<protein>
    <recommendedName>
        <fullName evidence="4">DUF4260 domain-containing protein</fullName>
    </recommendedName>
</protein>
<gene>
    <name evidence="2" type="ORF">FD06_GL000801</name>
</gene>
<keyword evidence="1" id="KW-0812">Transmembrane</keyword>
<keyword evidence="1" id="KW-0472">Membrane</keyword>
<accession>A0A0R2AKC9</accession>
<organism evidence="2 3">
    <name type="scientific">Apilactobacillus ozensis DSM 23829 = JCM 17196</name>
    <dbReference type="NCBI Taxonomy" id="1423781"/>
    <lineage>
        <taxon>Bacteria</taxon>
        <taxon>Bacillati</taxon>
        <taxon>Bacillota</taxon>
        <taxon>Bacilli</taxon>
        <taxon>Lactobacillales</taxon>
        <taxon>Lactobacillaceae</taxon>
        <taxon>Apilactobacillus</taxon>
    </lineage>
</organism>
<dbReference type="Proteomes" id="UP000052012">
    <property type="component" value="Unassembled WGS sequence"/>
</dbReference>
<dbReference type="STRING" id="1423781.FD06_GL000801"/>
<proteinExistence type="predicted"/>
<comment type="caution">
    <text evidence="2">The sequence shown here is derived from an EMBL/GenBank/DDBJ whole genome shotgun (WGS) entry which is preliminary data.</text>
</comment>
<sequence length="99" mass="11932">MYFYEFKFSLIWLIILILIPDISAVGYLFNNKLGAYTYNLMHSLVLPTMFLIITIFLHYHVNTFLIIWFIHIFMDRSLGYGLKYNDNFQHTHIDSMKKD</sequence>
<dbReference type="AlphaFoldDB" id="A0A0R2AKC9"/>
<dbReference type="PATRIC" id="fig|1423781.4.peg.830"/>
<dbReference type="Pfam" id="PF14079">
    <property type="entry name" value="DUF4260"/>
    <property type="match status" value="1"/>
</dbReference>
<reference evidence="2 3" key="1">
    <citation type="journal article" date="2015" name="Genome Announc.">
        <title>Expanding the biotechnology potential of lactobacilli through comparative genomics of 213 strains and associated genera.</title>
        <authorList>
            <person name="Sun Z."/>
            <person name="Harris H.M."/>
            <person name="McCann A."/>
            <person name="Guo C."/>
            <person name="Argimon S."/>
            <person name="Zhang W."/>
            <person name="Yang X."/>
            <person name="Jeffery I.B."/>
            <person name="Cooney J.C."/>
            <person name="Kagawa T.F."/>
            <person name="Liu W."/>
            <person name="Song Y."/>
            <person name="Salvetti E."/>
            <person name="Wrobel A."/>
            <person name="Rasinkangas P."/>
            <person name="Parkhill J."/>
            <person name="Rea M.C."/>
            <person name="O'Sullivan O."/>
            <person name="Ritari J."/>
            <person name="Douillard F.P."/>
            <person name="Paul Ross R."/>
            <person name="Yang R."/>
            <person name="Briner A.E."/>
            <person name="Felis G.E."/>
            <person name="de Vos W.M."/>
            <person name="Barrangou R."/>
            <person name="Klaenhammer T.R."/>
            <person name="Caufield P.W."/>
            <person name="Cui Y."/>
            <person name="Zhang H."/>
            <person name="O'Toole P.W."/>
        </authorList>
    </citation>
    <scope>NUCLEOTIDE SEQUENCE [LARGE SCALE GENOMIC DNA]</scope>
    <source>
        <strain evidence="2 3">DSM 23829</strain>
    </source>
</reference>
<keyword evidence="3" id="KW-1185">Reference proteome</keyword>
<evidence type="ECO:0000256" key="1">
    <source>
        <dbReference type="SAM" id="Phobius"/>
    </source>
</evidence>
<feature type="transmembrane region" description="Helical" evidence="1">
    <location>
        <begin position="48"/>
        <end position="73"/>
    </location>
</feature>
<evidence type="ECO:0008006" key="4">
    <source>
        <dbReference type="Google" id="ProtNLM"/>
    </source>
</evidence>
<dbReference type="InterPro" id="IPR025356">
    <property type="entry name" value="DUF4260"/>
</dbReference>
<dbReference type="EMBL" id="AYYQ01000036">
    <property type="protein sequence ID" value="KRM67649.1"/>
    <property type="molecule type" value="Genomic_DNA"/>
</dbReference>
<keyword evidence="1" id="KW-1133">Transmembrane helix</keyword>
<evidence type="ECO:0000313" key="2">
    <source>
        <dbReference type="EMBL" id="KRM67649.1"/>
    </source>
</evidence>
<evidence type="ECO:0000313" key="3">
    <source>
        <dbReference type="Proteomes" id="UP000052012"/>
    </source>
</evidence>
<name>A0A0R2AKC9_9LACO</name>